<organism evidence="2 3">
    <name type="scientific">Brevundimonas faecalis</name>
    <dbReference type="NCBI Taxonomy" id="947378"/>
    <lineage>
        <taxon>Bacteria</taxon>
        <taxon>Pseudomonadati</taxon>
        <taxon>Pseudomonadota</taxon>
        <taxon>Alphaproteobacteria</taxon>
        <taxon>Caulobacterales</taxon>
        <taxon>Caulobacteraceae</taxon>
        <taxon>Brevundimonas</taxon>
    </lineage>
</organism>
<dbReference type="EMBL" id="JBEPTF010000004">
    <property type="protein sequence ID" value="MET4684806.1"/>
    <property type="molecule type" value="Genomic_DNA"/>
</dbReference>
<evidence type="ECO:0000313" key="2">
    <source>
        <dbReference type="EMBL" id="MET4684806.1"/>
    </source>
</evidence>
<name>A0ABV2RDZ1_9CAUL</name>
<reference evidence="2 3" key="1">
    <citation type="submission" date="2024-06" db="EMBL/GenBank/DDBJ databases">
        <title>Sorghum-associated microbial communities from plants grown in Nebraska, USA.</title>
        <authorList>
            <person name="Schachtman D."/>
        </authorList>
    </citation>
    <scope>NUCLEOTIDE SEQUENCE [LARGE SCALE GENOMIC DNA]</scope>
    <source>
        <strain evidence="2 3">2814</strain>
    </source>
</reference>
<proteinExistence type="predicted"/>
<sequence>MIVLSAGCGSLAALMRRETKAETRPETTRAPVETDRRPRLMSMNGSDQRAVWVSPARQTR</sequence>
<keyword evidence="3" id="KW-1185">Reference proteome</keyword>
<feature type="compositionally biased region" description="Basic and acidic residues" evidence="1">
    <location>
        <begin position="17"/>
        <end position="38"/>
    </location>
</feature>
<accession>A0ABV2RDZ1</accession>
<comment type="caution">
    <text evidence="2">The sequence shown here is derived from an EMBL/GenBank/DDBJ whole genome shotgun (WGS) entry which is preliminary data.</text>
</comment>
<dbReference type="Proteomes" id="UP001549313">
    <property type="component" value="Unassembled WGS sequence"/>
</dbReference>
<evidence type="ECO:0000256" key="1">
    <source>
        <dbReference type="SAM" id="MobiDB-lite"/>
    </source>
</evidence>
<evidence type="ECO:0008006" key="4">
    <source>
        <dbReference type="Google" id="ProtNLM"/>
    </source>
</evidence>
<gene>
    <name evidence="2" type="ORF">ABIE19_002755</name>
</gene>
<evidence type="ECO:0000313" key="3">
    <source>
        <dbReference type="Proteomes" id="UP001549313"/>
    </source>
</evidence>
<protein>
    <recommendedName>
        <fullName evidence="4">Lipoprotein</fullName>
    </recommendedName>
</protein>
<feature type="region of interest" description="Disordered" evidence="1">
    <location>
        <begin position="17"/>
        <end position="60"/>
    </location>
</feature>